<reference evidence="1 2" key="1">
    <citation type="journal article" date="2011" name="Stand. Genomic Sci.">
        <title>Complete genome sequence of the halophilic and highly halotolerant Chromohalobacter salexigens type strain (1H11(T)).</title>
        <authorList>
            <person name="Copeland A."/>
            <person name="O'Connor K."/>
            <person name="Lucas S."/>
            <person name="Lapidus A."/>
            <person name="Berry K.W."/>
            <person name="Detter J.C."/>
            <person name="Del Rio T.G."/>
            <person name="Hammon N."/>
            <person name="Dalin E."/>
            <person name="Tice H."/>
            <person name="Pitluck S."/>
            <person name="Bruce D."/>
            <person name="Goodwin L."/>
            <person name="Han C."/>
            <person name="Tapia R."/>
            <person name="Saunders E."/>
            <person name="Schmutz J."/>
            <person name="Brettin T."/>
            <person name="Larimer F."/>
            <person name="Land M."/>
            <person name="Hauser L."/>
            <person name="Vargas C."/>
            <person name="Nieto J.J."/>
            <person name="Kyrpides N.C."/>
            <person name="Ivanova N."/>
            <person name="Goker M."/>
            <person name="Klenk H.P."/>
            <person name="Csonka L.N."/>
            <person name="Woyke T."/>
        </authorList>
    </citation>
    <scope>NUCLEOTIDE SEQUENCE [LARGE SCALE GENOMIC DNA]</scope>
    <source>
        <strain evidence="2">ATCC BAA-138 / DSM 3043 / CIP 106854 / NCIMB 13768 / 1H11</strain>
    </source>
</reference>
<dbReference type="STRING" id="290398.Csal_0742"/>
<sequence>MNKTTLVDDRELLTKLWTVCEQLLHTDDYKNSYARWLSEALLHDADRSITIMDTAAGVGFPSQQLFAQGFENIWCSDAAPDLLRSLIASGGGFGKTAPVLCLKWQDLSHVIMSRFDAVLCLDASIGFMDSWGAEEMVTGPDAICERVREVLQNFYTLTKPGGRFFVGLQKNNNRKNTERYVMPVGKATLDGHTATATWDMRYDWPARRKTWLNLVEYQGKLYEQTRYSYLFDKHELAGFLQDVGFTDAREVQTPDFFYEDVIVAQKGGFL</sequence>
<dbReference type="AlphaFoldDB" id="Q1QZK8"/>
<keyword evidence="2" id="KW-1185">Reference proteome</keyword>
<gene>
    <name evidence="1" type="ordered locus">Csal_0742</name>
</gene>
<organism evidence="1 2">
    <name type="scientific">Chromohalobacter israelensis (strain ATCC BAA-138 / DSM 3043 / CIP 106854 / NCIMB 13768 / 1H11)</name>
    <name type="common">Chromohalobacter salexigens</name>
    <dbReference type="NCBI Taxonomy" id="290398"/>
    <lineage>
        <taxon>Bacteria</taxon>
        <taxon>Pseudomonadati</taxon>
        <taxon>Pseudomonadota</taxon>
        <taxon>Gammaproteobacteria</taxon>
        <taxon>Oceanospirillales</taxon>
        <taxon>Halomonadaceae</taxon>
        <taxon>Chromohalobacter</taxon>
    </lineage>
</organism>
<evidence type="ECO:0000313" key="2">
    <source>
        <dbReference type="Proteomes" id="UP000000239"/>
    </source>
</evidence>
<accession>Q1QZK8</accession>
<dbReference type="EMBL" id="CP000285">
    <property type="protein sequence ID" value="ABE58100.1"/>
    <property type="molecule type" value="Genomic_DNA"/>
</dbReference>
<dbReference type="Gene3D" id="3.40.50.150">
    <property type="entry name" value="Vaccinia Virus protein VP39"/>
    <property type="match status" value="1"/>
</dbReference>
<dbReference type="Proteomes" id="UP000000239">
    <property type="component" value="Chromosome"/>
</dbReference>
<evidence type="ECO:0008006" key="3">
    <source>
        <dbReference type="Google" id="ProtNLM"/>
    </source>
</evidence>
<protein>
    <recommendedName>
        <fullName evidence="3">Methyltransferase domain-containing protein</fullName>
    </recommendedName>
</protein>
<dbReference type="RefSeq" id="WP_011506046.1">
    <property type="nucleotide sequence ID" value="NC_007963.1"/>
</dbReference>
<evidence type="ECO:0000313" key="1">
    <source>
        <dbReference type="EMBL" id="ABE58100.1"/>
    </source>
</evidence>
<proteinExistence type="predicted"/>
<dbReference type="KEGG" id="csa:Csal_0742"/>
<dbReference type="OrthoDB" id="9772751at2"/>
<dbReference type="GeneID" id="95333495"/>
<dbReference type="CDD" id="cd02440">
    <property type="entry name" value="AdoMet_MTases"/>
    <property type="match status" value="1"/>
</dbReference>
<dbReference type="SUPFAM" id="SSF53335">
    <property type="entry name" value="S-adenosyl-L-methionine-dependent methyltransferases"/>
    <property type="match status" value="1"/>
</dbReference>
<name>Q1QZK8_CHRI1</name>
<dbReference type="HOGENOM" id="CLU_1029329_0_0_6"/>
<dbReference type="InterPro" id="IPR029063">
    <property type="entry name" value="SAM-dependent_MTases_sf"/>
</dbReference>